<evidence type="ECO:0000256" key="2">
    <source>
        <dbReference type="ARBA" id="ARBA00005063"/>
    </source>
</evidence>
<comment type="subcellular location">
    <subcellularLocation>
        <location evidence="9">Cytoplasm</location>
    </subcellularLocation>
</comment>
<dbReference type="UniPathway" id="UPA00078">
    <property type="reaction ID" value="UER00160"/>
</dbReference>
<accession>V8C7T2</accession>
<dbReference type="InterPro" id="IPR005815">
    <property type="entry name" value="BioA"/>
</dbReference>
<dbReference type="PROSITE" id="PS00600">
    <property type="entry name" value="AA_TRANSFER_CLASS_3"/>
    <property type="match status" value="1"/>
</dbReference>
<keyword evidence="5 9" id="KW-0949">S-adenosyl-L-methionine</keyword>
<dbReference type="EC" id="2.6.1.62" evidence="9"/>
<evidence type="ECO:0000256" key="9">
    <source>
        <dbReference type="HAMAP-Rule" id="MF_00834"/>
    </source>
</evidence>
<organism evidence="10 11">
    <name type="scientific">Helicobacter macacae MIT 99-5501</name>
    <dbReference type="NCBI Taxonomy" id="1357400"/>
    <lineage>
        <taxon>Bacteria</taxon>
        <taxon>Pseudomonadati</taxon>
        <taxon>Campylobacterota</taxon>
        <taxon>Epsilonproteobacteria</taxon>
        <taxon>Campylobacterales</taxon>
        <taxon>Helicobacteraceae</taxon>
        <taxon>Helicobacter</taxon>
    </lineage>
</organism>
<gene>
    <name evidence="9" type="primary">bioA</name>
    <name evidence="10" type="ORF">HMPREF2086_01253</name>
</gene>
<dbReference type="SUPFAM" id="SSF53383">
    <property type="entry name" value="PLP-dependent transferases"/>
    <property type="match status" value="1"/>
</dbReference>
<feature type="modified residue" description="N6-(pyridoxal phosphate)lysine" evidence="9">
    <location>
        <position position="316"/>
    </location>
</feature>
<proteinExistence type="inferred from homology"/>
<feature type="binding site" evidence="9">
    <location>
        <position position="68"/>
    </location>
    <ligand>
        <name>substrate</name>
    </ligand>
</feature>
<dbReference type="HOGENOM" id="CLU_016922_4_3_7"/>
<dbReference type="Gene3D" id="3.90.1150.10">
    <property type="entry name" value="Aspartate Aminotransferase, domain 1"/>
    <property type="match status" value="1"/>
</dbReference>
<keyword evidence="6 9" id="KW-0093">Biotin biosynthesis</keyword>
<dbReference type="Proteomes" id="UP000018731">
    <property type="component" value="Unassembled WGS sequence"/>
</dbReference>
<comment type="caution">
    <text evidence="10">The sequence shown here is derived from an EMBL/GenBank/DDBJ whole genome shotgun (WGS) entry which is preliminary data.</text>
</comment>
<evidence type="ECO:0000256" key="4">
    <source>
        <dbReference type="ARBA" id="ARBA00022679"/>
    </source>
</evidence>
<evidence type="ECO:0000313" key="11">
    <source>
        <dbReference type="Proteomes" id="UP000018731"/>
    </source>
</evidence>
<dbReference type="NCBIfam" id="TIGR00508">
    <property type="entry name" value="bioA"/>
    <property type="match status" value="1"/>
</dbReference>
<sequence>MAQKSTQKSKSLKALDLAHIWHPCTQMKDHASKKDNGENTPLIPIKKAKGVYLYDFDGKRYVDCISSWWVNLFGHQNPLINNAIKKQLNTLEHIILAGFSHKQIIRLSHRLTSLLPSKLSKCFYADNGSSAIEVALKMSYQYHQNLVQKSAITLTKSSPKSLAKSNKKTKFLTLENAYHGETLGALSVGNVGLYKDIYKPLLLECITTPVPIHKATPHTCQNPTKYSDYQKELDALEAILQKEGENICAFILEPLIQCAGGMNIYPSGFVKEACEMVRKRGILIIFDEIAVGFGRSGSMFAFQQCDIVPDFLCLSKGISAGYLPLSVVITSDEIYKAFYDTYESNLGFLHSHSYTGNALACAAANAVLDIFESQSILRKNKNLSDFIASLWGNLSKLENVCNVRYCGMIFALDITSSRHKRAGLEVFKRGLKKGLLLRPLGSTIYFMPPYIISKKQVRFVVENLREILKNLG</sequence>
<dbReference type="InterPro" id="IPR015421">
    <property type="entry name" value="PyrdxlP-dep_Trfase_major"/>
</dbReference>
<dbReference type="PANTHER" id="PTHR42684">
    <property type="entry name" value="ADENOSYLMETHIONINE-8-AMINO-7-OXONONANOATE AMINOTRANSFERASE"/>
    <property type="match status" value="1"/>
</dbReference>
<feature type="binding site" evidence="9">
    <location>
        <position position="316"/>
    </location>
    <ligand>
        <name>substrate</name>
    </ligand>
</feature>
<dbReference type="Pfam" id="PF00202">
    <property type="entry name" value="Aminotran_3"/>
    <property type="match status" value="1"/>
</dbReference>
<dbReference type="GO" id="GO:0004015">
    <property type="term" value="F:adenosylmethionine-8-amino-7-oxononanoate transaminase activity"/>
    <property type="evidence" value="ECO:0007669"/>
    <property type="project" value="UniProtKB-UniRule"/>
</dbReference>
<comment type="catalytic activity">
    <reaction evidence="8 9">
        <text>(8S)-8-amino-7-oxononanoate + S-adenosyl-L-methionine = S-adenosyl-4-methylsulfanyl-2-oxobutanoate + (7R,8S)-7,8-diammoniononanoate</text>
        <dbReference type="Rhea" id="RHEA:16861"/>
        <dbReference type="ChEBI" id="CHEBI:16490"/>
        <dbReference type="ChEBI" id="CHEBI:59789"/>
        <dbReference type="ChEBI" id="CHEBI:149468"/>
        <dbReference type="ChEBI" id="CHEBI:149469"/>
        <dbReference type="EC" id="2.6.1.62"/>
    </reaction>
</comment>
<dbReference type="PATRIC" id="fig|1357400.3.peg.1678"/>
<feature type="binding site" evidence="9">
    <location>
        <position position="178"/>
    </location>
    <ligand>
        <name>substrate</name>
    </ligand>
</feature>
<protein>
    <recommendedName>
        <fullName evidence="9">Adenosylmethionine-8-amino-7-oxononanoate aminotransferase</fullName>
        <ecNumber evidence="9">2.6.1.62</ecNumber>
    </recommendedName>
    <alternativeName>
        <fullName evidence="9">7,8-diamino-pelargonic acid aminotransferase</fullName>
        <shortName evidence="9">DAPA AT</shortName>
        <shortName evidence="9">DAPA aminotransferase</shortName>
    </alternativeName>
    <alternativeName>
        <fullName evidence="9">7,8-diaminononanoate synthase</fullName>
        <shortName evidence="9">DANS</shortName>
    </alternativeName>
    <alternativeName>
        <fullName evidence="9">Diaminopelargonic acid synthase</fullName>
    </alternativeName>
</protein>
<dbReference type="OrthoDB" id="9801834at2"/>
<evidence type="ECO:0000256" key="3">
    <source>
        <dbReference type="ARBA" id="ARBA00022576"/>
    </source>
</evidence>
<evidence type="ECO:0000313" key="10">
    <source>
        <dbReference type="EMBL" id="ETD23448.1"/>
    </source>
</evidence>
<dbReference type="HAMAP" id="MF_00834">
    <property type="entry name" value="BioA"/>
    <property type="match status" value="1"/>
</dbReference>
<feature type="binding site" evidence="9">
    <location>
        <position position="438"/>
    </location>
    <ligand>
        <name>substrate</name>
    </ligand>
</feature>
<keyword evidence="11" id="KW-1185">Reference proteome</keyword>
<dbReference type="STRING" id="1357400.HMPREF2086_01253"/>
<comment type="function">
    <text evidence="9">Catalyzes the transfer of the alpha-amino group from S-adenosyl-L-methionine (SAM) to 7-keto-8-aminopelargonic acid (KAPA) to form 7,8-diaminopelargonic acid (DAPA). It is the only aminotransferase known to utilize SAM as an amino donor.</text>
</comment>
<evidence type="ECO:0000256" key="7">
    <source>
        <dbReference type="ARBA" id="ARBA00022898"/>
    </source>
</evidence>
<dbReference type="NCBIfam" id="NF004624">
    <property type="entry name" value="PRK05964.1"/>
    <property type="match status" value="1"/>
</dbReference>
<feature type="binding site" evidence="9">
    <location>
        <begin position="352"/>
        <end position="353"/>
    </location>
    <ligand>
        <name>pyridoxal 5'-phosphate</name>
        <dbReference type="ChEBI" id="CHEBI:597326"/>
    </ligand>
</feature>
<evidence type="ECO:0000256" key="1">
    <source>
        <dbReference type="ARBA" id="ARBA00001933"/>
    </source>
</evidence>
<feature type="binding site" evidence="9">
    <location>
        <begin position="128"/>
        <end position="129"/>
    </location>
    <ligand>
        <name>pyridoxal 5'-phosphate</name>
        <dbReference type="ChEBI" id="CHEBI:597326"/>
    </ligand>
</feature>
<dbReference type="PANTHER" id="PTHR42684:SF17">
    <property type="entry name" value="ADENOSYLMETHIONINE-8-AMINO-7-OXONONANOATE AMINOTRANSFERASE"/>
    <property type="match status" value="1"/>
</dbReference>
<dbReference type="InterPro" id="IPR049704">
    <property type="entry name" value="Aminotrans_3_PPA_site"/>
</dbReference>
<dbReference type="InterPro" id="IPR015424">
    <property type="entry name" value="PyrdxlP-dep_Trfase"/>
</dbReference>
<feature type="binding site" evidence="9">
    <location>
        <position position="351"/>
    </location>
    <ligand>
        <name>substrate</name>
    </ligand>
</feature>
<feature type="binding site" evidence="9">
    <location>
        <position position="287"/>
    </location>
    <ligand>
        <name>pyridoxal 5'-phosphate</name>
        <dbReference type="ChEBI" id="CHEBI:597326"/>
    </ligand>
</feature>
<feature type="site" description="Participates in the substrate recognition with KAPA and in a stacking interaction with the adenine ring of SAM" evidence="9">
    <location>
        <position position="24"/>
    </location>
</feature>
<dbReference type="InterPro" id="IPR005814">
    <property type="entry name" value="Aminotrans_3"/>
</dbReference>
<dbReference type="CDD" id="cd00610">
    <property type="entry name" value="OAT_like"/>
    <property type="match status" value="1"/>
</dbReference>
<keyword evidence="7 9" id="KW-0663">Pyridoxal phosphate</keyword>
<evidence type="ECO:0000256" key="8">
    <source>
        <dbReference type="ARBA" id="ARBA00048449"/>
    </source>
</evidence>
<evidence type="ECO:0000256" key="5">
    <source>
        <dbReference type="ARBA" id="ARBA00022691"/>
    </source>
</evidence>
<keyword evidence="3 9" id="KW-0032">Aminotransferase</keyword>
<comment type="subunit">
    <text evidence="9">Homodimer.</text>
</comment>
<dbReference type="RefSeq" id="WP_023927995.1">
    <property type="nucleotide sequence ID" value="NZ_KI669454.1"/>
</dbReference>
<keyword evidence="4 9" id="KW-0808">Transferase</keyword>
<comment type="pathway">
    <text evidence="2 9">Cofactor biosynthesis; biotin biosynthesis; 7,8-diaminononanoate from 8-amino-7-oxononanoate (SAM route): step 1/1.</text>
</comment>
<dbReference type="Gene3D" id="3.40.640.10">
    <property type="entry name" value="Type I PLP-dependent aspartate aminotransferase-like (Major domain)"/>
    <property type="match status" value="1"/>
</dbReference>
<dbReference type="InterPro" id="IPR015422">
    <property type="entry name" value="PyrdxlP-dep_Trfase_small"/>
</dbReference>
<dbReference type="GO" id="GO:0009102">
    <property type="term" value="P:biotin biosynthetic process"/>
    <property type="evidence" value="ECO:0007669"/>
    <property type="project" value="UniProtKB-UniRule"/>
</dbReference>
<comment type="similarity">
    <text evidence="9">Belongs to the class-III pyridoxal-phosphate-dependent aminotransferase family. BioA subfamily.</text>
</comment>
<dbReference type="PIRSF" id="PIRSF000521">
    <property type="entry name" value="Transaminase_4ab_Lys_Orn"/>
    <property type="match status" value="1"/>
</dbReference>
<dbReference type="GO" id="GO:0030170">
    <property type="term" value="F:pyridoxal phosphate binding"/>
    <property type="evidence" value="ECO:0007669"/>
    <property type="project" value="UniProtKB-UniRule"/>
</dbReference>
<name>V8C7T2_9HELI</name>
<dbReference type="EMBL" id="AZJI01000005">
    <property type="protein sequence ID" value="ETD23448.1"/>
    <property type="molecule type" value="Genomic_DNA"/>
</dbReference>
<keyword evidence="9" id="KW-0963">Cytoplasm</keyword>
<comment type="cofactor">
    <cofactor evidence="1 9">
        <name>pyridoxal 5'-phosphate</name>
        <dbReference type="ChEBI" id="CHEBI:597326"/>
    </cofactor>
</comment>
<reference evidence="10 11" key="1">
    <citation type="journal article" date="2014" name="Genome Announc.">
        <title>Draft genome sequences of six enterohepatic helicobacter species isolated from humans and one from rhesus macaques.</title>
        <authorList>
            <person name="Shen Z."/>
            <person name="Sheh A."/>
            <person name="Young S.K."/>
            <person name="Abouelliel A."/>
            <person name="Ward D.V."/>
            <person name="Earl A.M."/>
            <person name="Fox J.G."/>
        </authorList>
    </citation>
    <scope>NUCLEOTIDE SEQUENCE [LARGE SCALE GENOMIC DNA]</scope>
    <source>
        <strain evidence="10 11">MIT 99-5501</strain>
    </source>
</reference>
<dbReference type="GO" id="GO:0005737">
    <property type="term" value="C:cytoplasm"/>
    <property type="evidence" value="ECO:0007669"/>
    <property type="project" value="UniProtKB-SubCell"/>
</dbReference>
<dbReference type="AlphaFoldDB" id="V8C7T2"/>
<dbReference type="eggNOG" id="COG0161">
    <property type="taxonomic scope" value="Bacteria"/>
</dbReference>
<evidence type="ECO:0000256" key="6">
    <source>
        <dbReference type="ARBA" id="ARBA00022756"/>
    </source>
</evidence>